<dbReference type="eggNOG" id="COG0679">
    <property type="taxonomic scope" value="Bacteria"/>
</dbReference>
<dbReference type="STRING" id="764291.STRUR_0537"/>
<dbReference type="RefSeq" id="WP_006738887.1">
    <property type="nucleotide sequence ID" value="NZ_AEUZ02000001.1"/>
</dbReference>
<feature type="transmembrane region" description="Helical" evidence="2">
    <location>
        <begin position="161"/>
        <end position="183"/>
    </location>
</feature>
<keyword evidence="4" id="KW-1185">Reference proteome</keyword>
<keyword evidence="1" id="KW-0813">Transport</keyword>
<feature type="transmembrane region" description="Helical" evidence="2">
    <location>
        <begin position="252"/>
        <end position="269"/>
    </location>
</feature>
<protein>
    <submittedName>
        <fullName evidence="3">Membrane protein</fullName>
    </submittedName>
</protein>
<evidence type="ECO:0000256" key="2">
    <source>
        <dbReference type="SAM" id="Phobius"/>
    </source>
</evidence>
<feature type="transmembrane region" description="Helical" evidence="2">
    <location>
        <begin position="61"/>
        <end position="80"/>
    </location>
</feature>
<evidence type="ECO:0000313" key="3">
    <source>
        <dbReference type="EMBL" id="EHJ56117.1"/>
    </source>
</evidence>
<dbReference type="Proteomes" id="UP000005388">
    <property type="component" value="Unassembled WGS sequence"/>
</dbReference>
<feature type="transmembrane region" description="Helical" evidence="2">
    <location>
        <begin position="195"/>
        <end position="214"/>
    </location>
</feature>
<feature type="transmembrane region" description="Helical" evidence="2">
    <location>
        <begin position="92"/>
        <end position="111"/>
    </location>
</feature>
<feature type="transmembrane region" description="Helical" evidence="2">
    <location>
        <begin position="281"/>
        <end position="301"/>
    </location>
</feature>
<proteinExistence type="predicted"/>
<dbReference type="AlphaFoldDB" id="G5KD19"/>
<name>G5KD19_9STRE</name>
<feature type="transmembrane region" description="Helical" evidence="2">
    <location>
        <begin position="226"/>
        <end position="246"/>
    </location>
</feature>
<keyword evidence="2" id="KW-0812">Transmembrane</keyword>
<sequence length="302" mass="32975">MIDILIKSMGFILIICLGYLLKVKRFLSLEDGKAISRLVINVTLPCALILSTREINVSAELFILLFVGFFSNCLLLFLGYMQGRHFDSILKGQSIIQLAGFNVGNFAFPFVQSFFPIQYGVSVILFDIGNAIMVFGGNYALSSSISGIGEKLSFRGLIKTLLHSVPFCTYLVCFILSLLKWTIPDSIVSVIKLGADANPFLAMLSLGTMVDLSINKSQIKELFQLLASRLLLTFLIIAILNLLPISSIAKEMVTICLLAPIAVVTPIFAQKLGSSSSTPANVSTLSIFSSILLMMIAILVFH</sequence>
<gene>
    <name evidence="3" type="ORF">STRUR_0537</name>
</gene>
<reference evidence="3 4" key="1">
    <citation type="journal article" date="2014" name="Int. J. Syst. Evol. Microbiol.">
        <title>Phylogenomics and the dynamic genome evolution of the genus Streptococcus.</title>
        <authorList>
            <consortium name="The Broad Institute Genome Sequencing Platform"/>
            <person name="Richards V.P."/>
            <person name="Palmer S.R."/>
            <person name="Pavinski Bitar P.D."/>
            <person name="Qin X."/>
            <person name="Weinstock G.M."/>
            <person name="Highlander S.K."/>
            <person name="Town C.D."/>
            <person name="Burne R.A."/>
            <person name="Stanhope M.J."/>
        </authorList>
    </citation>
    <scope>NUCLEOTIDE SEQUENCE [LARGE SCALE GENOMIC DNA]</scope>
    <source>
        <strain evidence="3 4">2285-97</strain>
    </source>
</reference>
<comment type="caution">
    <text evidence="3">The sequence shown here is derived from an EMBL/GenBank/DDBJ whole genome shotgun (WGS) entry which is preliminary data.</text>
</comment>
<evidence type="ECO:0000313" key="4">
    <source>
        <dbReference type="Proteomes" id="UP000005388"/>
    </source>
</evidence>
<keyword evidence="2" id="KW-0472">Membrane</keyword>
<keyword evidence="2" id="KW-1133">Transmembrane helix</keyword>
<feature type="transmembrane region" description="Helical" evidence="2">
    <location>
        <begin position="6"/>
        <end position="23"/>
    </location>
</feature>
<dbReference type="PANTHER" id="PTHR36838:SF3">
    <property type="entry name" value="TRANSPORTER AUXIN EFFLUX CARRIER EC FAMILY"/>
    <property type="match status" value="1"/>
</dbReference>
<evidence type="ECO:0000256" key="1">
    <source>
        <dbReference type="ARBA" id="ARBA00022448"/>
    </source>
</evidence>
<accession>G5KD19</accession>
<dbReference type="PANTHER" id="PTHR36838">
    <property type="entry name" value="AUXIN EFFLUX CARRIER FAMILY PROTEIN"/>
    <property type="match status" value="1"/>
</dbReference>
<feature type="transmembrane region" description="Helical" evidence="2">
    <location>
        <begin position="117"/>
        <end position="141"/>
    </location>
</feature>
<organism evidence="3 4">
    <name type="scientific">Streptococcus urinalis 2285-97</name>
    <dbReference type="NCBI Taxonomy" id="764291"/>
    <lineage>
        <taxon>Bacteria</taxon>
        <taxon>Bacillati</taxon>
        <taxon>Bacillota</taxon>
        <taxon>Bacilli</taxon>
        <taxon>Lactobacillales</taxon>
        <taxon>Streptococcaceae</taxon>
        <taxon>Streptococcus</taxon>
    </lineage>
</organism>
<dbReference type="EMBL" id="AEUZ02000001">
    <property type="protein sequence ID" value="EHJ56117.1"/>
    <property type="molecule type" value="Genomic_DNA"/>
</dbReference>